<dbReference type="EMBL" id="PVXQ01000009">
    <property type="protein sequence ID" value="PRR83187.1"/>
    <property type="molecule type" value="Genomic_DNA"/>
</dbReference>
<dbReference type="GO" id="GO:0008706">
    <property type="term" value="F:6-phospho-beta-glucosidase activity"/>
    <property type="evidence" value="ECO:0007669"/>
    <property type="project" value="UniProtKB-EC"/>
</dbReference>
<keyword evidence="2" id="KW-1185">Reference proteome</keyword>
<dbReference type="Proteomes" id="UP000239471">
    <property type="component" value="Unassembled WGS sequence"/>
</dbReference>
<evidence type="ECO:0000313" key="2">
    <source>
        <dbReference type="Proteomes" id="UP000239471"/>
    </source>
</evidence>
<dbReference type="Gene3D" id="3.90.110.10">
    <property type="entry name" value="Lactate dehydrogenase/glycoside hydrolase, family 4, C-terminal"/>
    <property type="match status" value="1"/>
</dbReference>
<reference evidence="1 2" key="1">
    <citation type="submission" date="2018-03" db="EMBL/GenBank/DDBJ databases">
        <title>Genome sequence of Clostridium vincentii DSM 10228.</title>
        <authorList>
            <person name="Poehlein A."/>
            <person name="Daniel R."/>
        </authorList>
    </citation>
    <scope>NUCLEOTIDE SEQUENCE [LARGE SCALE GENOMIC DNA]</scope>
    <source>
        <strain evidence="1 2">DSM 10228</strain>
    </source>
</reference>
<protein>
    <submittedName>
        <fullName evidence="1">Putative 6-phospho-beta-glucosidase</fullName>
        <ecNumber evidence="1">3.2.1.86</ecNumber>
    </submittedName>
</protein>
<proteinExistence type="predicted"/>
<keyword evidence="1" id="KW-0326">Glycosidase</keyword>
<keyword evidence="1" id="KW-0378">Hydrolase</keyword>
<evidence type="ECO:0000313" key="1">
    <source>
        <dbReference type="EMBL" id="PRR83187.1"/>
    </source>
</evidence>
<gene>
    <name evidence="1" type="primary">licH_2</name>
    <name evidence="1" type="ORF">CLVI_12290</name>
</gene>
<dbReference type="SUPFAM" id="SSF56327">
    <property type="entry name" value="LDH C-terminal domain-like"/>
    <property type="match status" value="1"/>
</dbReference>
<sequence>MNPLIPSEKMAKILLDELLEAHKEYLPQFN</sequence>
<dbReference type="AlphaFoldDB" id="A0A2T0BH82"/>
<comment type="caution">
    <text evidence="1">The sequence shown here is derived from an EMBL/GenBank/DDBJ whole genome shotgun (WGS) entry which is preliminary data.</text>
</comment>
<organism evidence="1 2">
    <name type="scientific">Clostridium vincentii</name>
    <dbReference type="NCBI Taxonomy" id="52704"/>
    <lineage>
        <taxon>Bacteria</taxon>
        <taxon>Bacillati</taxon>
        <taxon>Bacillota</taxon>
        <taxon>Clostridia</taxon>
        <taxon>Eubacteriales</taxon>
        <taxon>Clostridiaceae</taxon>
        <taxon>Clostridium</taxon>
    </lineage>
</organism>
<dbReference type="EC" id="3.2.1.86" evidence="1"/>
<dbReference type="GO" id="GO:0016616">
    <property type="term" value="F:oxidoreductase activity, acting on the CH-OH group of donors, NAD or NADP as acceptor"/>
    <property type="evidence" value="ECO:0007669"/>
    <property type="project" value="InterPro"/>
</dbReference>
<name>A0A2T0BH82_9CLOT</name>
<dbReference type="InterPro" id="IPR015955">
    <property type="entry name" value="Lactate_DH/Glyco_Ohase_4_C"/>
</dbReference>
<accession>A0A2T0BH82</accession>